<dbReference type="AlphaFoldDB" id="A0A6C0KFH4"/>
<reference evidence="2" key="1">
    <citation type="journal article" date="2020" name="Nature">
        <title>Giant virus diversity and host interactions through global metagenomics.</title>
        <authorList>
            <person name="Schulz F."/>
            <person name="Roux S."/>
            <person name="Paez-Espino D."/>
            <person name="Jungbluth S."/>
            <person name="Walsh D.A."/>
            <person name="Denef V.J."/>
            <person name="McMahon K.D."/>
            <person name="Konstantinidis K.T."/>
            <person name="Eloe-Fadrosh E.A."/>
            <person name="Kyrpides N.C."/>
            <person name="Woyke T."/>
        </authorList>
    </citation>
    <scope>NUCLEOTIDE SEQUENCE</scope>
    <source>
        <strain evidence="2">GVMAG-S-3300011013-78</strain>
    </source>
</reference>
<sequence length="103" mass="11589">MNFQKIILIIATIILVFSLLTIGLLIRSSKTDLVFPPMIGQCPDYWKEISNNVCKNVLNLGKMTCDHVKDFSGSEYQGKQGTIEKCNWAKSCDLVWDGVTDKC</sequence>
<keyword evidence="1" id="KW-0812">Transmembrane</keyword>
<feature type="transmembrane region" description="Helical" evidence="1">
    <location>
        <begin position="6"/>
        <end position="26"/>
    </location>
</feature>
<protein>
    <recommendedName>
        <fullName evidence="3">CPW-WPC domain-containing protein</fullName>
    </recommendedName>
</protein>
<evidence type="ECO:0000256" key="1">
    <source>
        <dbReference type="SAM" id="Phobius"/>
    </source>
</evidence>
<keyword evidence="1" id="KW-1133">Transmembrane helix</keyword>
<evidence type="ECO:0008006" key="3">
    <source>
        <dbReference type="Google" id="ProtNLM"/>
    </source>
</evidence>
<evidence type="ECO:0000313" key="2">
    <source>
        <dbReference type="EMBL" id="QHU16379.1"/>
    </source>
</evidence>
<dbReference type="EMBL" id="MN740880">
    <property type="protein sequence ID" value="QHU16379.1"/>
    <property type="molecule type" value="Genomic_DNA"/>
</dbReference>
<proteinExistence type="predicted"/>
<accession>A0A6C0KFH4</accession>
<name>A0A6C0KFH4_9ZZZZ</name>
<organism evidence="2">
    <name type="scientific">viral metagenome</name>
    <dbReference type="NCBI Taxonomy" id="1070528"/>
    <lineage>
        <taxon>unclassified sequences</taxon>
        <taxon>metagenomes</taxon>
        <taxon>organismal metagenomes</taxon>
    </lineage>
</organism>
<keyword evidence="1" id="KW-0472">Membrane</keyword>